<dbReference type="Proteomes" id="UP000664844">
    <property type="component" value="Unassembled WGS sequence"/>
</dbReference>
<keyword evidence="2" id="KW-1185">Reference proteome</keyword>
<evidence type="ECO:0000313" key="1">
    <source>
        <dbReference type="EMBL" id="MBO0348305.1"/>
    </source>
</evidence>
<proteinExistence type="predicted"/>
<name>A0ABS3FML4_9CYAN</name>
<dbReference type="RefSeq" id="WP_207086858.1">
    <property type="nucleotide sequence ID" value="NZ_JAFLQW010000104.1"/>
</dbReference>
<evidence type="ECO:0000313" key="2">
    <source>
        <dbReference type="Proteomes" id="UP000664844"/>
    </source>
</evidence>
<accession>A0ABS3FML4</accession>
<sequence>MNQDEQRRKKQPNPLVLAVMLTGVLLLEGHPKVTSSASAVSNPMAIAGQLVRNTRNLLRQTIDPIRLPDAVIQAVEQDLSLKLGIPASELSITEYSLESQPLECQENSDPTVDCTDTSLEQWRVVVSDRWVYRSDPQGHTLQLETPDVPVSYLPSEVANAVLEASARRSGLDIADLSITQIQVQDWPNLCLEVDVSGQKCDVGTAPGWQIAIAAGNERLVYHVDHSGDVILFNSILSSTLPPLEQPPLPSGLATLVKADLIKTVGISPDQLELAEYSPQTWRDSCLGLLNSQAVCDRHKVNGWRIVLSNGGTRWVYRTDATGKTLGLETSISEHRDPKN</sequence>
<organism evidence="1 2">
    <name type="scientific">Phormidium pseudopriestleyi FRX01</name>
    <dbReference type="NCBI Taxonomy" id="1759528"/>
    <lineage>
        <taxon>Bacteria</taxon>
        <taxon>Bacillati</taxon>
        <taxon>Cyanobacteriota</taxon>
        <taxon>Cyanophyceae</taxon>
        <taxon>Oscillatoriophycideae</taxon>
        <taxon>Oscillatoriales</taxon>
        <taxon>Oscillatoriaceae</taxon>
        <taxon>Phormidium</taxon>
    </lineage>
</organism>
<comment type="caution">
    <text evidence="1">The sequence shown here is derived from an EMBL/GenBank/DDBJ whole genome shotgun (WGS) entry which is preliminary data.</text>
</comment>
<reference evidence="1 2" key="1">
    <citation type="submission" date="2021-03" db="EMBL/GenBank/DDBJ databases">
        <title>Metabolic Capacity of the Antarctic Cyanobacterium Phormidium pseudopriestleyi that Sustains Oxygenic Photosynthesis in the Presence of Hydrogen Sulfide.</title>
        <authorList>
            <person name="Lumian J.E."/>
            <person name="Jungblut A.D."/>
            <person name="Dillon M.L."/>
            <person name="Hawes I."/>
            <person name="Doran P.T."/>
            <person name="Mackey T.J."/>
            <person name="Dick G.J."/>
            <person name="Grettenberger C.L."/>
            <person name="Sumner D.Y."/>
        </authorList>
    </citation>
    <scope>NUCLEOTIDE SEQUENCE [LARGE SCALE GENOMIC DNA]</scope>
    <source>
        <strain evidence="1 2">FRX01</strain>
    </source>
</reference>
<dbReference type="EMBL" id="JAFLQW010000104">
    <property type="protein sequence ID" value="MBO0348305.1"/>
    <property type="molecule type" value="Genomic_DNA"/>
</dbReference>
<gene>
    <name evidence="1" type="ORF">J0895_04135</name>
</gene>
<evidence type="ECO:0008006" key="3">
    <source>
        <dbReference type="Google" id="ProtNLM"/>
    </source>
</evidence>
<protein>
    <recommendedName>
        <fullName evidence="3">PepSY domain-containing protein</fullName>
    </recommendedName>
</protein>